<dbReference type="AlphaFoldDB" id="A0A0L6CTM6"/>
<protein>
    <submittedName>
        <fullName evidence="3">EamA-like transporter family protein</fullName>
    </submittedName>
</protein>
<proteinExistence type="predicted"/>
<keyword evidence="4" id="KW-1185">Reference proteome</keyword>
<gene>
    <name evidence="3" type="ORF">ROTO_23370</name>
</gene>
<comment type="caution">
    <text evidence="3">The sequence shown here is derived from an EMBL/GenBank/DDBJ whole genome shotgun (WGS) entry which is preliminary data.</text>
</comment>
<sequence length="299" mass="31386">MSEHLKGLLITALGVLFVVPDSLFVRLIDGDAASIAFWRGITAGGVILLGVLAINGVRGFAEVARTGRPGLIYTVLIGATAPGFVFAVSMTSVANVVFILASMPVFAAIFSRVFLKEPISRRMILTMLGVFAGLAVIARGSGETHGAHWSGDLVALGVSASFAAAITAARQLRAVSMIPAIPVAMIGASLVIWPLAQPLAVWSLNWPLILAHGAFISVSTCLLTLGPRYIASAEVALLILLESVLAPLLVWVVIGEEPGGWTIVGGAVVIGALFVSNLWALIYQRRLRNRPQPRTGPPV</sequence>
<feature type="domain" description="EamA" evidence="2">
    <location>
        <begin position="150"/>
        <end position="277"/>
    </location>
</feature>
<dbReference type="InterPro" id="IPR037185">
    <property type="entry name" value="EmrE-like"/>
</dbReference>
<feature type="transmembrane region" description="Helical" evidence="1">
    <location>
        <begin position="202"/>
        <end position="223"/>
    </location>
</feature>
<accession>A0A0L6CTM6</accession>
<dbReference type="EMBL" id="LGVV01000031">
    <property type="protein sequence ID" value="KNX41127.1"/>
    <property type="molecule type" value="Genomic_DNA"/>
</dbReference>
<dbReference type="Pfam" id="PF00892">
    <property type="entry name" value="EamA"/>
    <property type="match status" value="2"/>
</dbReference>
<reference evidence="4" key="1">
    <citation type="submission" date="2015-07" db="EMBL/GenBank/DDBJ databases">
        <title>Draft Genome Sequence of Roseovarius tolerans EL-164, a producer of N-Acylated Alanine Methyl Esters (NAMEs).</title>
        <authorList>
            <person name="Voget S."/>
            <person name="Bruns H."/>
            <person name="Wagner-Doebler I."/>
            <person name="Schulz S."/>
            <person name="Daniel R."/>
        </authorList>
    </citation>
    <scope>NUCLEOTIDE SEQUENCE [LARGE SCALE GENOMIC DNA]</scope>
    <source>
        <strain evidence="4">EL-164</strain>
    </source>
</reference>
<dbReference type="InterPro" id="IPR000620">
    <property type="entry name" value="EamA_dom"/>
</dbReference>
<dbReference type="STRING" id="74031.SAMN04488077_10575"/>
<evidence type="ECO:0000313" key="3">
    <source>
        <dbReference type="EMBL" id="KNX41127.1"/>
    </source>
</evidence>
<feature type="transmembrane region" description="Helical" evidence="1">
    <location>
        <begin position="235"/>
        <end position="254"/>
    </location>
</feature>
<evidence type="ECO:0000313" key="4">
    <source>
        <dbReference type="Proteomes" id="UP000037046"/>
    </source>
</evidence>
<feature type="transmembrane region" description="Helical" evidence="1">
    <location>
        <begin position="37"/>
        <end position="58"/>
    </location>
</feature>
<evidence type="ECO:0000256" key="1">
    <source>
        <dbReference type="SAM" id="Phobius"/>
    </source>
</evidence>
<organism evidence="3 4">
    <name type="scientific">Roseovarius tolerans</name>
    <dbReference type="NCBI Taxonomy" id="74031"/>
    <lineage>
        <taxon>Bacteria</taxon>
        <taxon>Pseudomonadati</taxon>
        <taxon>Pseudomonadota</taxon>
        <taxon>Alphaproteobacteria</taxon>
        <taxon>Rhodobacterales</taxon>
        <taxon>Roseobacteraceae</taxon>
        <taxon>Roseovarius</taxon>
    </lineage>
</organism>
<feature type="transmembrane region" description="Helical" evidence="1">
    <location>
        <begin position="260"/>
        <end position="282"/>
    </location>
</feature>
<feature type="transmembrane region" description="Helical" evidence="1">
    <location>
        <begin position="70"/>
        <end position="90"/>
    </location>
</feature>
<feature type="domain" description="EamA" evidence="2">
    <location>
        <begin position="7"/>
        <end position="138"/>
    </location>
</feature>
<keyword evidence="1" id="KW-0812">Transmembrane</keyword>
<dbReference type="SUPFAM" id="SSF103481">
    <property type="entry name" value="Multidrug resistance efflux transporter EmrE"/>
    <property type="match status" value="2"/>
</dbReference>
<dbReference type="OrthoDB" id="9810239at2"/>
<dbReference type="PATRIC" id="fig|74031.6.peg.2388"/>
<dbReference type="RefSeq" id="WP_050663217.1">
    <property type="nucleotide sequence ID" value="NZ_CP118494.1"/>
</dbReference>
<feature type="transmembrane region" description="Helical" evidence="1">
    <location>
        <begin position="175"/>
        <end position="196"/>
    </location>
</feature>
<dbReference type="Proteomes" id="UP000037046">
    <property type="component" value="Unassembled WGS sequence"/>
</dbReference>
<name>A0A0L6CTM6_9RHOB</name>
<dbReference type="PANTHER" id="PTHR22911">
    <property type="entry name" value="ACYL-MALONYL CONDENSING ENZYME-RELATED"/>
    <property type="match status" value="1"/>
</dbReference>
<evidence type="ECO:0000259" key="2">
    <source>
        <dbReference type="Pfam" id="PF00892"/>
    </source>
</evidence>
<keyword evidence="1" id="KW-0472">Membrane</keyword>
<dbReference type="PANTHER" id="PTHR22911:SF135">
    <property type="entry name" value="BLR4310 PROTEIN"/>
    <property type="match status" value="1"/>
</dbReference>
<keyword evidence="1" id="KW-1133">Transmembrane helix</keyword>
<feature type="transmembrane region" description="Helical" evidence="1">
    <location>
        <begin position="96"/>
        <end position="115"/>
    </location>
</feature>
<dbReference type="GO" id="GO:0016020">
    <property type="term" value="C:membrane"/>
    <property type="evidence" value="ECO:0007669"/>
    <property type="project" value="InterPro"/>
</dbReference>